<evidence type="ECO:0000313" key="5">
    <source>
        <dbReference type="EMBL" id="NSX53597.1"/>
    </source>
</evidence>
<dbReference type="InterPro" id="IPR050065">
    <property type="entry name" value="GlmU-like"/>
</dbReference>
<dbReference type="EMBL" id="JABUFE010000001">
    <property type="protein sequence ID" value="NSX53597.1"/>
    <property type="molecule type" value="Genomic_DNA"/>
</dbReference>
<evidence type="ECO:0000256" key="1">
    <source>
        <dbReference type="ARBA" id="ARBA00022679"/>
    </source>
</evidence>
<gene>
    <name evidence="5" type="ORF">HRQ87_02170</name>
</gene>
<keyword evidence="3" id="KW-0460">Magnesium</keyword>
<dbReference type="RefSeq" id="WP_174134736.1">
    <property type="nucleotide sequence ID" value="NZ_JABUFE010000001.1"/>
</dbReference>
<dbReference type="Gene3D" id="3.90.550.10">
    <property type="entry name" value="Spore Coat Polysaccharide Biosynthesis Protein SpsA, Chain A"/>
    <property type="match status" value="1"/>
</dbReference>
<accession>A0ABX2IL50</accession>
<keyword evidence="1" id="KW-0808">Transferase</keyword>
<dbReference type="InterPro" id="IPR025877">
    <property type="entry name" value="MobA-like_NTP_Trfase"/>
</dbReference>
<keyword evidence="6" id="KW-1185">Reference proteome</keyword>
<dbReference type="PANTHER" id="PTHR43584:SF8">
    <property type="entry name" value="N-ACETYLMURAMATE ALPHA-1-PHOSPHATE URIDYLYLTRANSFERASE"/>
    <property type="match status" value="1"/>
</dbReference>
<protein>
    <submittedName>
        <fullName evidence="5">Nucleotidyltransferase family protein</fullName>
    </submittedName>
</protein>
<evidence type="ECO:0000259" key="4">
    <source>
        <dbReference type="Pfam" id="PF12804"/>
    </source>
</evidence>
<dbReference type="SUPFAM" id="SSF53448">
    <property type="entry name" value="Nucleotide-diphospho-sugar transferases"/>
    <property type="match status" value="1"/>
</dbReference>
<proteinExistence type="predicted"/>
<reference evidence="5 6" key="1">
    <citation type="submission" date="2020-06" db="EMBL/GenBank/DDBJ databases">
        <title>Sulfitobacter algicola sp. nov., isolated from green algae.</title>
        <authorList>
            <person name="Wang C."/>
        </authorList>
    </citation>
    <scope>NUCLEOTIDE SEQUENCE [LARGE SCALE GENOMIC DNA]</scope>
    <source>
        <strain evidence="5 6">1151</strain>
    </source>
</reference>
<comment type="caution">
    <text evidence="5">The sequence shown here is derived from an EMBL/GenBank/DDBJ whole genome shotgun (WGS) entry which is preliminary data.</text>
</comment>
<dbReference type="Proteomes" id="UP000777935">
    <property type="component" value="Unassembled WGS sequence"/>
</dbReference>
<dbReference type="Pfam" id="PF12804">
    <property type="entry name" value="NTP_transf_3"/>
    <property type="match status" value="1"/>
</dbReference>
<name>A0ABX2IL50_9RHOB</name>
<dbReference type="InterPro" id="IPR029044">
    <property type="entry name" value="Nucleotide-diphossugar_trans"/>
</dbReference>
<evidence type="ECO:0000256" key="2">
    <source>
        <dbReference type="ARBA" id="ARBA00022695"/>
    </source>
</evidence>
<keyword evidence="2" id="KW-0548">Nucleotidyltransferase</keyword>
<dbReference type="CDD" id="cd06422">
    <property type="entry name" value="NTP_transferase_like_1"/>
    <property type="match status" value="1"/>
</dbReference>
<feature type="domain" description="MobA-like NTP transferase" evidence="4">
    <location>
        <begin position="10"/>
        <end position="131"/>
    </location>
</feature>
<dbReference type="PANTHER" id="PTHR43584">
    <property type="entry name" value="NUCLEOTIDYL TRANSFERASE"/>
    <property type="match status" value="1"/>
</dbReference>
<organism evidence="5 6">
    <name type="scientific">Parasulfitobacter algicola</name>
    <dbReference type="NCBI Taxonomy" id="2614809"/>
    <lineage>
        <taxon>Bacteria</taxon>
        <taxon>Pseudomonadati</taxon>
        <taxon>Pseudomonadota</taxon>
        <taxon>Alphaproteobacteria</taxon>
        <taxon>Rhodobacterales</taxon>
        <taxon>Roseobacteraceae</taxon>
        <taxon>Parasulfitobacter</taxon>
    </lineage>
</organism>
<evidence type="ECO:0000256" key="3">
    <source>
        <dbReference type="ARBA" id="ARBA00022842"/>
    </source>
</evidence>
<evidence type="ECO:0000313" key="6">
    <source>
        <dbReference type="Proteomes" id="UP000777935"/>
    </source>
</evidence>
<sequence>MRDNPKSIMLFAAGFGTRMGSLTAHQPKPMIPVAGKPLIDHTLKIVKDAKIDTIVANLHYLPDILRSHLQDKDVRLSFEPEILETGGGLKHALPLMSGQDVFTMNTDAVWRGPNALTILMDQWQPKDMDALLLLVPQSNAHGHSGNGDFALNSSGQLTRGGDLTYTGVQIIKTKAVQDIQNDVFSLNVVWNEIAKHGRLFGTTYPGRWCDVGHPEGIKLAEAMLLDV</sequence>